<dbReference type="EMBL" id="LHXO01000054">
    <property type="protein sequence ID" value="KXA94508.1"/>
    <property type="molecule type" value="Genomic_DNA"/>
</dbReference>
<protein>
    <submittedName>
        <fullName evidence="1">Uncharacterized protein</fullName>
    </submittedName>
</protein>
<name>A0A133UJX4_9EURY</name>
<reference evidence="1 2" key="1">
    <citation type="journal article" date="2016" name="Sci. Rep.">
        <title>Metabolic traits of an uncultured archaeal lineage -MSBL1- from brine pools of the Red Sea.</title>
        <authorList>
            <person name="Mwirichia R."/>
            <person name="Alam I."/>
            <person name="Rashid M."/>
            <person name="Vinu M."/>
            <person name="Ba-Alawi W."/>
            <person name="Anthony Kamau A."/>
            <person name="Kamanda Ngugi D."/>
            <person name="Goker M."/>
            <person name="Klenk H.P."/>
            <person name="Bajic V."/>
            <person name="Stingl U."/>
        </authorList>
    </citation>
    <scope>NUCLEOTIDE SEQUENCE [LARGE SCALE GENOMIC DNA]</scope>
    <source>
        <strain evidence="1">SCGC-AAA259E19</strain>
    </source>
</reference>
<proteinExistence type="predicted"/>
<organism evidence="1 2">
    <name type="scientific">candidate division MSBL1 archaeon SCGC-AAA259E19</name>
    <dbReference type="NCBI Taxonomy" id="1698264"/>
    <lineage>
        <taxon>Archaea</taxon>
        <taxon>Methanobacteriati</taxon>
        <taxon>Methanobacteriota</taxon>
        <taxon>candidate division MSBL1</taxon>
    </lineage>
</organism>
<dbReference type="AlphaFoldDB" id="A0A133UJX4"/>
<sequence length="321" mass="37496">MGMYDRIRFDEARECPNCGEEIESVQTKKFRKVLDTYEVGDCVDHAEETRIAGEDTYCSNCSERINPLVYLVVDRGILVGVADTMEEAKQVLDEMSKEKLVFMYHDLYDRLRGERRERRKYSGLLKEVGEWYAKSEEEREDMSPFEEFGFRKSRFLKNAPTPLQAIHDFLSYEKLLDTLDDLEDEKESLKIYWLEDIEEGREKWAVDVLNDKLNERCRTNWVWTVISQAQLDEEGNEITNIAPWHVSTEDEYSEGAVVDAVSNWLSRRSYDLDVDVISVEEAEGSGTLEKLEELSEKDLESERYVPLEDWLENGGDKVDDL</sequence>
<accession>A0A133UJX4</accession>
<keyword evidence="2" id="KW-1185">Reference proteome</keyword>
<evidence type="ECO:0000313" key="1">
    <source>
        <dbReference type="EMBL" id="KXA94508.1"/>
    </source>
</evidence>
<dbReference type="Proteomes" id="UP000070284">
    <property type="component" value="Unassembled WGS sequence"/>
</dbReference>
<gene>
    <name evidence="1" type="ORF">AKJ65_04210</name>
</gene>
<evidence type="ECO:0000313" key="2">
    <source>
        <dbReference type="Proteomes" id="UP000070284"/>
    </source>
</evidence>
<comment type="caution">
    <text evidence="1">The sequence shown here is derived from an EMBL/GenBank/DDBJ whole genome shotgun (WGS) entry which is preliminary data.</text>
</comment>